<evidence type="ECO:0000256" key="1">
    <source>
        <dbReference type="ARBA" id="ARBA00004651"/>
    </source>
</evidence>
<evidence type="ECO:0000256" key="5">
    <source>
        <dbReference type="ARBA" id="ARBA00023136"/>
    </source>
</evidence>
<feature type="transmembrane region" description="Helical" evidence="6">
    <location>
        <begin position="37"/>
        <end position="59"/>
    </location>
</feature>
<keyword evidence="4 6" id="KW-1133">Transmembrane helix</keyword>
<accession>A0ABV7GC62</accession>
<reference evidence="8" key="1">
    <citation type="journal article" date="2019" name="Int. J. Syst. Evol. Microbiol.">
        <title>The Global Catalogue of Microorganisms (GCM) 10K type strain sequencing project: providing services to taxonomists for standard genome sequencing and annotation.</title>
        <authorList>
            <consortium name="The Broad Institute Genomics Platform"/>
            <consortium name="The Broad Institute Genome Sequencing Center for Infectious Disease"/>
            <person name="Wu L."/>
            <person name="Ma J."/>
        </authorList>
    </citation>
    <scope>NUCLEOTIDE SEQUENCE [LARGE SCALE GENOMIC DNA]</scope>
    <source>
        <strain evidence="8">KCTC 52277</strain>
    </source>
</reference>
<evidence type="ECO:0000256" key="6">
    <source>
        <dbReference type="SAM" id="Phobius"/>
    </source>
</evidence>
<feature type="transmembrane region" description="Helical" evidence="6">
    <location>
        <begin position="178"/>
        <end position="196"/>
    </location>
</feature>
<comment type="subcellular location">
    <subcellularLocation>
        <location evidence="1">Cell membrane</location>
        <topology evidence="1">Multi-pass membrane protein</topology>
    </subcellularLocation>
</comment>
<sequence length="198" mass="21877">MDLLLALCTFVFTTAVSPGPNNILLMSSGVNFGFRRSLPLISGICIGFPSMVLAVGLGLSEVFQRFPLMHTSIKTLGICYLLYMAYRLVISRSEIETRNRPEPLGFFQAAAFQWVNPKAWVMAIGAMGAFTSLNDPLTPQVLKISSVFFFIGVPTALLWLGLGLSLKRFLNAPHRQRRFNLLMASLLVLSIVPIILPE</sequence>
<proteinExistence type="predicted"/>
<feature type="transmembrane region" description="Helical" evidence="6">
    <location>
        <begin position="71"/>
        <end position="90"/>
    </location>
</feature>
<dbReference type="InterPro" id="IPR001123">
    <property type="entry name" value="LeuE-type"/>
</dbReference>
<keyword evidence="5 6" id="KW-0472">Membrane</keyword>
<comment type="caution">
    <text evidence="7">The sequence shown here is derived from an EMBL/GenBank/DDBJ whole genome shotgun (WGS) entry which is preliminary data.</text>
</comment>
<name>A0ABV7GC62_9GAMM</name>
<dbReference type="Pfam" id="PF01810">
    <property type="entry name" value="LysE"/>
    <property type="match status" value="1"/>
</dbReference>
<evidence type="ECO:0000256" key="2">
    <source>
        <dbReference type="ARBA" id="ARBA00022475"/>
    </source>
</evidence>
<evidence type="ECO:0000313" key="8">
    <source>
        <dbReference type="Proteomes" id="UP001595621"/>
    </source>
</evidence>
<protein>
    <submittedName>
        <fullName evidence="7">LysE family translocator</fullName>
    </submittedName>
</protein>
<dbReference type="PANTHER" id="PTHR30086:SF20">
    <property type="entry name" value="ARGININE EXPORTER PROTEIN ARGO-RELATED"/>
    <property type="match status" value="1"/>
</dbReference>
<evidence type="ECO:0000313" key="7">
    <source>
        <dbReference type="EMBL" id="MFC3137840.1"/>
    </source>
</evidence>
<feature type="transmembrane region" description="Helical" evidence="6">
    <location>
        <begin position="144"/>
        <end position="166"/>
    </location>
</feature>
<evidence type="ECO:0000256" key="4">
    <source>
        <dbReference type="ARBA" id="ARBA00022989"/>
    </source>
</evidence>
<dbReference type="Proteomes" id="UP001595621">
    <property type="component" value="Unassembled WGS sequence"/>
</dbReference>
<evidence type="ECO:0000256" key="3">
    <source>
        <dbReference type="ARBA" id="ARBA00022692"/>
    </source>
</evidence>
<gene>
    <name evidence="7" type="ORF">ACFOE0_06490</name>
</gene>
<keyword evidence="2" id="KW-1003">Cell membrane</keyword>
<keyword evidence="3 6" id="KW-0812">Transmembrane</keyword>
<dbReference type="EMBL" id="JBHRTD010000006">
    <property type="protein sequence ID" value="MFC3137840.1"/>
    <property type="molecule type" value="Genomic_DNA"/>
</dbReference>
<organism evidence="7 8">
    <name type="scientific">Shewanella submarina</name>
    <dbReference type="NCBI Taxonomy" id="2016376"/>
    <lineage>
        <taxon>Bacteria</taxon>
        <taxon>Pseudomonadati</taxon>
        <taxon>Pseudomonadota</taxon>
        <taxon>Gammaproteobacteria</taxon>
        <taxon>Alteromonadales</taxon>
        <taxon>Shewanellaceae</taxon>
        <taxon>Shewanella</taxon>
    </lineage>
</organism>
<dbReference type="PANTHER" id="PTHR30086">
    <property type="entry name" value="ARGININE EXPORTER PROTEIN ARGO"/>
    <property type="match status" value="1"/>
</dbReference>
<keyword evidence="8" id="KW-1185">Reference proteome</keyword>
<dbReference type="RefSeq" id="WP_248934951.1">
    <property type="nucleotide sequence ID" value="NZ_JAKILF010000002.1"/>
</dbReference>